<dbReference type="STRING" id="742742.HMPREF9452_00385"/>
<evidence type="ECO:0000313" key="2">
    <source>
        <dbReference type="Proteomes" id="UP000004830"/>
    </source>
</evidence>
<keyword evidence="2" id="KW-1185">Reference proteome</keyword>
<accession>G1WGC2</accession>
<dbReference type="OrthoDB" id="2941457at2"/>
<gene>
    <name evidence="1" type="ORF">HMPREF9452_00385</name>
</gene>
<name>G1WGC2_9ACTN</name>
<dbReference type="GeneID" id="62758172"/>
<protein>
    <recommendedName>
        <fullName evidence="3">LysM domain-containing protein</fullName>
    </recommendedName>
</protein>
<dbReference type="eggNOG" id="ENOG50333X6">
    <property type="taxonomic scope" value="Bacteria"/>
</dbReference>
<evidence type="ECO:0008006" key="3">
    <source>
        <dbReference type="Google" id="ProtNLM"/>
    </source>
</evidence>
<evidence type="ECO:0000313" key="1">
    <source>
        <dbReference type="EMBL" id="EGX67373.1"/>
    </source>
</evidence>
<dbReference type="Proteomes" id="UP000004830">
    <property type="component" value="Unassembled WGS sequence"/>
</dbReference>
<comment type="caution">
    <text evidence="1">The sequence shown here is derived from an EMBL/GenBank/DDBJ whole genome shotgun (WGS) entry which is preliminary data.</text>
</comment>
<dbReference type="EMBL" id="ADLS01000006">
    <property type="protein sequence ID" value="EGX67373.1"/>
    <property type="molecule type" value="Genomic_DNA"/>
</dbReference>
<proteinExistence type="predicted"/>
<reference evidence="1 2" key="1">
    <citation type="submission" date="2011-06" db="EMBL/GenBank/DDBJ databases">
        <title>The Genome Sequence of Collinsella tanakaei YIT 12063.</title>
        <authorList>
            <consortium name="The Broad Institute Genome Sequencing Platform"/>
            <person name="Earl A."/>
            <person name="Ward D."/>
            <person name="Feldgarden M."/>
            <person name="Gevers D."/>
            <person name="Morotomi M."/>
            <person name="Young S.K."/>
            <person name="Zeng Q."/>
            <person name="Gargeya S."/>
            <person name="Fitzgerald M."/>
            <person name="Haas B."/>
            <person name="Abouelleil A."/>
            <person name="Alvarado L."/>
            <person name="Arachchi H.M."/>
            <person name="Berlin A."/>
            <person name="Brown A."/>
            <person name="Chapman S.B."/>
            <person name="Chen Z."/>
            <person name="Dunbar C."/>
            <person name="Freedman E."/>
            <person name="Gearin G."/>
            <person name="Gellesch M."/>
            <person name="Goldberg J."/>
            <person name="Griggs A."/>
            <person name="Gujja S."/>
            <person name="Heiman D."/>
            <person name="Howarth C."/>
            <person name="Larson L."/>
            <person name="Lui A."/>
            <person name="MacDonald P.J.P."/>
            <person name="Mehta T."/>
            <person name="Montmayeur A."/>
            <person name="Murphy C."/>
            <person name="Neiman D."/>
            <person name="Pearson M."/>
            <person name="Priest M."/>
            <person name="Roberts A."/>
            <person name="Saif S."/>
            <person name="Shea T."/>
            <person name="Shenoy N."/>
            <person name="Sisk P."/>
            <person name="Stolte C."/>
            <person name="Sykes S."/>
            <person name="Wortman J."/>
            <person name="Nusbaum C."/>
            <person name="Birren B."/>
        </authorList>
    </citation>
    <scope>NUCLEOTIDE SEQUENCE [LARGE SCALE GENOMIC DNA]</scope>
    <source>
        <strain evidence="1 2">YIT 12063</strain>
    </source>
</reference>
<sequence length="77" mass="8701">MSNRKVEVKGYKAYVCRQGDSFDLLAAQAYGTETMAHVIAQENPDYIDVLLFDGGETIRLPLVETVETPDTLPPWRR</sequence>
<organism evidence="1 2">
    <name type="scientific">Collinsella tanakaei YIT 12063</name>
    <dbReference type="NCBI Taxonomy" id="742742"/>
    <lineage>
        <taxon>Bacteria</taxon>
        <taxon>Bacillati</taxon>
        <taxon>Actinomycetota</taxon>
        <taxon>Coriobacteriia</taxon>
        <taxon>Coriobacteriales</taxon>
        <taxon>Coriobacteriaceae</taxon>
        <taxon>Collinsella</taxon>
    </lineage>
</organism>
<dbReference type="RefSeq" id="WP_009140421.1">
    <property type="nucleotide sequence ID" value="NZ_JH126467.1"/>
</dbReference>
<dbReference type="PATRIC" id="fig|742742.3.peg.370"/>
<dbReference type="HOGENOM" id="CLU_175462_0_2_11"/>
<dbReference type="AlphaFoldDB" id="G1WGC2"/>